<keyword evidence="5 7" id="KW-1133">Transmembrane helix</keyword>
<dbReference type="InterPro" id="IPR036259">
    <property type="entry name" value="MFS_trans_sf"/>
</dbReference>
<evidence type="ECO:0000256" key="6">
    <source>
        <dbReference type="ARBA" id="ARBA00023136"/>
    </source>
</evidence>
<feature type="transmembrane region" description="Helical" evidence="7">
    <location>
        <begin position="79"/>
        <end position="106"/>
    </location>
</feature>
<feature type="transmembrane region" description="Helical" evidence="7">
    <location>
        <begin position="359"/>
        <end position="377"/>
    </location>
</feature>
<keyword evidence="3" id="KW-1003">Cell membrane</keyword>
<comment type="subcellular location">
    <subcellularLocation>
        <location evidence="1">Cell membrane</location>
        <topology evidence="1">Multi-pass membrane protein</topology>
    </subcellularLocation>
</comment>
<protein>
    <recommendedName>
        <fullName evidence="8">Major facilitator superfamily (MFS) profile domain-containing protein</fullName>
    </recommendedName>
</protein>
<feature type="transmembrane region" description="Helical" evidence="7">
    <location>
        <begin position="12"/>
        <end position="33"/>
    </location>
</feature>
<feature type="transmembrane region" description="Helical" evidence="7">
    <location>
        <begin position="164"/>
        <end position="184"/>
    </location>
</feature>
<dbReference type="Gene3D" id="1.20.1250.20">
    <property type="entry name" value="MFS general substrate transporter like domains"/>
    <property type="match status" value="2"/>
</dbReference>
<keyword evidence="2" id="KW-0813">Transport</keyword>
<evidence type="ECO:0000256" key="2">
    <source>
        <dbReference type="ARBA" id="ARBA00022448"/>
    </source>
</evidence>
<feature type="transmembrane region" description="Helical" evidence="7">
    <location>
        <begin position="238"/>
        <end position="257"/>
    </location>
</feature>
<organism evidence="9 10">
    <name type="scientific">Saccharopolyspora taberi</name>
    <dbReference type="NCBI Taxonomy" id="60895"/>
    <lineage>
        <taxon>Bacteria</taxon>
        <taxon>Bacillati</taxon>
        <taxon>Actinomycetota</taxon>
        <taxon>Actinomycetes</taxon>
        <taxon>Pseudonocardiales</taxon>
        <taxon>Pseudonocardiaceae</taxon>
        <taxon>Saccharopolyspora</taxon>
    </lineage>
</organism>
<dbReference type="PANTHER" id="PTHR23517">
    <property type="entry name" value="RESISTANCE PROTEIN MDTM, PUTATIVE-RELATED-RELATED"/>
    <property type="match status" value="1"/>
</dbReference>
<keyword evidence="10" id="KW-1185">Reference proteome</keyword>
<evidence type="ECO:0000313" key="9">
    <source>
        <dbReference type="EMBL" id="GAA2801312.1"/>
    </source>
</evidence>
<evidence type="ECO:0000256" key="3">
    <source>
        <dbReference type="ARBA" id="ARBA00022475"/>
    </source>
</evidence>
<dbReference type="SUPFAM" id="SSF103473">
    <property type="entry name" value="MFS general substrate transporter"/>
    <property type="match status" value="1"/>
</dbReference>
<reference evidence="9 10" key="1">
    <citation type="journal article" date="2019" name="Int. J. Syst. Evol. Microbiol.">
        <title>The Global Catalogue of Microorganisms (GCM) 10K type strain sequencing project: providing services to taxonomists for standard genome sequencing and annotation.</title>
        <authorList>
            <consortium name="The Broad Institute Genomics Platform"/>
            <consortium name="The Broad Institute Genome Sequencing Center for Infectious Disease"/>
            <person name="Wu L."/>
            <person name="Ma J."/>
        </authorList>
    </citation>
    <scope>NUCLEOTIDE SEQUENCE [LARGE SCALE GENOMIC DNA]</scope>
    <source>
        <strain evidence="9 10">JCM 9383</strain>
    </source>
</reference>
<feature type="transmembrane region" description="Helical" evidence="7">
    <location>
        <begin position="325"/>
        <end position="347"/>
    </location>
</feature>
<evidence type="ECO:0000256" key="7">
    <source>
        <dbReference type="SAM" id="Phobius"/>
    </source>
</evidence>
<feature type="transmembrane region" description="Helical" evidence="7">
    <location>
        <begin position="294"/>
        <end position="313"/>
    </location>
</feature>
<name>A0ABN3VFW2_9PSEU</name>
<feature type="transmembrane region" description="Helical" evidence="7">
    <location>
        <begin position="39"/>
        <end position="59"/>
    </location>
</feature>
<dbReference type="InterPro" id="IPR050171">
    <property type="entry name" value="MFS_Transporters"/>
</dbReference>
<dbReference type="EMBL" id="BAAAUX010000016">
    <property type="protein sequence ID" value="GAA2801312.1"/>
    <property type="molecule type" value="Genomic_DNA"/>
</dbReference>
<keyword evidence="6 7" id="KW-0472">Membrane</keyword>
<dbReference type="RefSeq" id="WP_344681951.1">
    <property type="nucleotide sequence ID" value="NZ_BAAAUX010000016.1"/>
</dbReference>
<feature type="transmembrane region" description="Helical" evidence="7">
    <location>
        <begin position="269"/>
        <end position="288"/>
    </location>
</feature>
<dbReference type="InterPro" id="IPR020846">
    <property type="entry name" value="MFS_dom"/>
</dbReference>
<feature type="transmembrane region" description="Helical" evidence="7">
    <location>
        <begin position="205"/>
        <end position="226"/>
    </location>
</feature>
<evidence type="ECO:0000259" key="8">
    <source>
        <dbReference type="PROSITE" id="PS50850"/>
    </source>
</evidence>
<evidence type="ECO:0000313" key="10">
    <source>
        <dbReference type="Proteomes" id="UP001500979"/>
    </source>
</evidence>
<keyword evidence="4 7" id="KW-0812">Transmembrane</keyword>
<sequence length="379" mass="37993">MSVADRTWQVLGSVIAVVGVGTCPVFLFGGLAVQLQQEFRFGAALLGVAAAGFFSVAALSSRAMGWVVERIGHRAGLRLAACASSLCLFGLAAADSTGWFLALLWLSGVPNSLGQPAANVLIVEGVPVHRRGLGFAVKQSAIPVATMLAGISVPLVALTIGWRWVFAFAGLLGLAAALTVPSIGQARRPAGGGRADGRNAGLPMLLLFAVGGGLGSAAANSLGAFVTTAAVDVGFSPGSAGLVLSLGSVFGLSTRLLSGIASDRWNPDLVRVITGMLVAGSLGYALLALEIPPLFLLGVVVGFGAGWAWPGLLNLAVARTAPDRVAGATSISQAGVFLGGGLGPLLFGLLAEFAGLPGAWLAASAAALLAAGLLLLVRR</sequence>
<evidence type="ECO:0000256" key="4">
    <source>
        <dbReference type="ARBA" id="ARBA00022692"/>
    </source>
</evidence>
<dbReference type="Pfam" id="PF07690">
    <property type="entry name" value="MFS_1"/>
    <property type="match status" value="2"/>
</dbReference>
<evidence type="ECO:0000256" key="1">
    <source>
        <dbReference type="ARBA" id="ARBA00004651"/>
    </source>
</evidence>
<dbReference type="PROSITE" id="PS50850">
    <property type="entry name" value="MFS"/>
    <property type="match status" value="1"/>
</dbReference>
<evidence type="ECO:0000256" key="5">
    <source>
        <dbReference type="ARBA" id="ARBA00022989"/>
    </source>
</evidence>
<proteinExistence type="predicted"/>
<dbReference type="Proteomes" id="UP001500979">
    <property type="component" value="Unassembled WGS sequence"/>
</dbReference>
<comment type="caution">
    <text evidence="9">The sequence shown here is derived from an EMBL/GenBank/DDBJ whole genome shotgun (WGS) entry which is preliminary data.</text>
</comment>
<accession>A0ABN3VFW2</accession>
<dbReference type="InterPro" id="IPR011701">
    <property type="entry name" value="MFS"/>
</dbReference>
<gene>
    <name evidence="9" type="ORF">GCM10010470_40460</name>
</gene>
<feature type="domain" description="Major facilitator superfamily (MFS) profile" evidence="8">
    <location>
        <begin position="1"/>
        <end position="379"/>
    </location>
</feature>